<name>A0A0R3RFC0_9BILA</name>
<feature type="domain" description="Sm" evidence="1">
    <location>
        <begin position="22"/>
        <end position="86"/>
    </location>
</feature>
<dbReference type="InterPro" id="IPR052840">
    <property type="entry name" value="U7_snRNA_Sm-like"/>
</dbReference>
<dbReference type="CDD" id="cd01733">
    <property type="entry name" value="LSm10"/>
    <property type="match status" value="1"/>
</dbReference>
<dbReference type="AlphaFoldDB" id="A0A0R3RFC0"/>
<sequence length="116" mass="13426">MELPRSTEFRQKRTANTMACLLQAVEGISMVVELKDHSTVQGILAHCDGAMNIDMKAVTIYGSKHHVMPIHCDNFYVQGKFIRFVHFDHYFNASKVIHKWLNVHRKFGGPFKKRTH</sequence>
<dbReference type="WBParaSite" id="EEL_0000004701-mRNA-1">
    <property type="protein sequence ID" value="EEL_0000004701-mRNA-1"/>
    <property type="gene ID" value="EEL_0000004701"/>
</dbReference>
<dbReference type="InterPro" id="IPR001163">
    <property type="entry name" value="Sm_dom_euk/arc"/>
</dbReference>
<dbReference type="STRING" id="1147741.A0A0R3RFC0"/>
<dbReference type="GO" id="GO:0016604">
    <property type="term" value="C:nuclear body"/>
    <property type="evidence" value="ECO:0007669"/>
    <property type="project" value="TreeGrafter"/>
</dbReference>
<dbReference type="PANTHER" id="PTHR21196">
    <property type="entry name" value="U7 SNRNA-ASSOCIATED SM-LIKE PROTEIN LSM10"/>
    <property type="match status" value="1"/>
</dbReference>
<dbReference type="InterPro" id="IPR010920">
    <property type="entry name" value="LSM_dom_sf"/>
</dbReference>
<protein>
    <submittedName>
        <fullName evidence="3">Sm domain-containing protein</fullName>
    </submittedName>
</protein>
<organism evidence="2 3">
    <name type="scientific">Elaeophora elaphi</name>
    <dbReference type="NCBI Taxonomy" id="1147741"/>
    <lineage>
        <taxon>Eukaryota</taxon>
        <taxon>Metazoa</taxon>
        <taxon>Ecdysozoa</taxon>
        <taxon>Nematoda</taxon>
        <taxon>Chromadorea</taxon>
        <taxon>Rhabditida</taxon>
        <taxon>Spirurina</taxon>
        <taxon>Spiruromorpha</taxon>
        <taxon>Filarioidea</taxon>
        <taxon>Onchocercidae</taxon>
        <taxon>Elaeophora</taxon>
    </lineage>
</organism>
<dbReference type="GO" id="GO:0006398">
    <property type="term" value="P:mRNA 3'-end processing by stem-loop binding and cleavage"/>
    <property type="evidence" value="ECO:0007669"/>
    <property type="project" value="TreeGrafter"/>
</dbReference>
<keyword evidence="2" id="KW-1185">Reference proteome</keyword>
<dbReference type="Pfam" id="PF01423">
    <property type="entry name" value="LSM"/>
    <property type="match status" value="1"/>
</dbReference>
<evidence type="ECO:0000259" key="1">
    <source>
        <dbReference type="Pfam" id="PF01423"/>
    </source>
</evidence>
<dbReference type="PANTHER" id="PTHR21196:SF1">
    <property type="entry name" value="U7 SNRNA-ASSOCIATED SM-LIKE PROTEIN LSM10"/>
    <property type="match status" value="1"/>
</dbReference>
<dbReference type="GO" id="GO:0071254">
    <property type="term" value="C:cytoplasmic U snRNP body"/>
    <property type="evidence" value="ECO:0007669"/>
    <property type="project" value="TreeGrafter"/>
</dbReference>
<accession>A0A0R3RFC0</accession>
<dbReference type="SUPFAM" id="SSF50182">
    <property type="entry name" value="Sm-like ribonucleoproteins"/>
    <property type="match status" value="1"/>
</dbReference>
<dbReference type="GO" id="GO:0071209">
    <property type="term" value="F:U7 snRNA binding"/>
    <property type="evidence" value="ECO:0007669"/>
    <property type="project" value="TreeGrafter"/>
</dbReference>
<dbReference type="Gene3D" id="2.30.30.100">
    <property type="match status" value="1"/>
</dbReference>
<evidence type="ECO:0000313" key="3">
    <source>
        <dbReference type="WBParaSite" id="EEL_0000004701-mRNA-1"/>
    </source>
</evidence>
<dbReference type="GO" id="GO:0071208">
    <property type="term" value="F:histone pre-mRNA DCP binding"/>
    <property type="evidence" value="ECO:0007669"/>
    <property type="project" value="TreeGrafter"/>
</dbReference>
<dbReference type="Proteomes" id="UP000050640">
    <property type="component" value="Unplaced"/>
</dbReference>
<evidence type="ECO:0000313" key="2">
    <source>
        <dbReference type="Proteomes" id="UP000050640"/>
    </source>
</evidence>
<proteinExistence type="predicted"/>
<reference evidence="3" key="1">
    <citation type="submission" date="2017-02" db="UniProtKB">
        <authorList>
            <consortium name="WormBaseParasite"/>
        </authorList>
    </citation>
    <scope>IDENTIFICATION</scope>
</reference>